<dbReference type="EMBL" id="CM047588">
    <property type="protein sequence ID" value="KAI9905805.1"/>
    <property type="molecule type" value="Genomic_DNA"/>
</dbReference>
<proteinExistence type="predicted"/>
<reference evidence="1 2" key="1">
    <citation type="journal article" date="2022" name="bioRxiv">
        <title>The genome of the oomycete Peronosclerospora sorghi, a cosmopolitan pathogen of maize and sorghum, is inflated with dispersed pseudogenes.</title>
        <authorList>
            <person name="Fletcher K."/>
            <person name="Martin F."/>
            <person name="Isakeit T."/>
            <person name="Cavanaugh K."/>
            <person name="Magill C."/>
            <person name="Michelmore R."/>
        </authorList>
    </citation>
    <scope>NUCLEOTIDE SEQUENCE [LARGE SCALE GENOMIC DNA]</scope>
    <source>
        <strain evidence="1">P6</strain>
    </source>
</reference>
<name>A0ACC0VHD8_9STRA</name>
<comment type="caution">
    <text evidence="1">The sequence shown here is derived from an EMBL/GenBank/DDBJ whole genome shotgun (WGS) entry which is preliminary data.</text>
</comment>
<gene>
    <name evidence="1" type="ORF">PsorP6_013897</name>
</gene>
<evidence type="ECO:0000313" key="1">
    <source>
        <dbReference type="EMBL" id="KAI9905805.1"/>
    </source>
</evidence>
<keyword evidence="2" id="KW-1185">Reference proteome</keyword>
<evidence type="ECO:0000313" key="2">
    <source>
        <dbReference type="Proteomes" id="UP001163321"/>
    </source>
</evidence>
<protein>
    <submittedName>
        <fullName evidence="1">Uncharacterized protein</fullName>
    </submittedName>
</protein>
<dbReference type="Proteomes" id="UP001163321">
    <property type="component" value="Chromosome 9"/>
</dbReference>
<accession>A0ACC0VHD8</accession>
<sequence>MNMVRLESKAPMEQENRLIWKKVFVNGRERIALIDCGANDNLIHPGIVDDPGIGRVASVEIFDGHIRRNILLRAGHATVEMDVMKFDSIYLTEYHLPVTHDLILGKPWLTRFNPVIDWQNHTITVSSTTFIDTLDDHVKDSDLPWDAVANVAQLRDLGYDERDGPSVWTSRDKEDEGIDAVTVVMMLRLHKVKHHLFEQERFGLWVQYVRLIQEEKRSPANAVMVKLNSAYNDEVVAMMSLRRSNSANKKACTDTAKGSVADLEKPGKFSSRRLRVAQA</sequence>
<organism evidence="1 2">
    <name type="scientific">Peronosclerospora sorghi</name>
    <dbReference type="NCBI Taxonomy" id="230839"/>
    <lineage>
        <taxon>Eukaryota</taxon>
        <taxon>Sar</taxon>
        <taxon>Stramenopiles</taxon>
        <taxon>Oomycota</taxon>
        <taxon>Peronosporomycetes</taxon>
        <taxon>Peronosporales</taxon>
        <taxon>Peronosporaceae</taxon>
        <taxon>Peronosclerospora</taxon>
    </lineage>
</organism>